<dbReference type="InterPro" id="IPR012134">
    <property type="entry name" value="Glu-5-SA_DH"/>
</dbReference>
<dbReference type="InterPro" id="IPR015590">
    <property type="entry name" value="Aldehyde_DH_dom"/>
</dbReference>
<accession>A0A1T5MI94</accession>
<dbReference type="HAMAP" id="MF_00412">
    <property type="entry name" value="ProA"/>
    <property type="match status" value="1"/>
</dbReference>
<sequence length="418" mass="45919">MDIRQYVIEKGKLAKKASREMATIGTDVKNKALEAMAQALIKNKDTILAANSKDIENGKEKGLSEYMLDRLLLNENRINDMADGLKNVASLKDPIGQVDKMWKTEDELQIGQIRVPLGVIGIIYESRPNVTVDAAALCIKAGNVVILRGGSEAINSNTSLINIIKEAAAENGLPKESIQFIDITDREAATEMMKLNQYIDVLIPRGGAGLIQAVVKNSTVPVIETGVGNCHIYIDDSADLKMAEDIVINAKTQRPAVCNAAETILVHKNIAKEFLPELSKRLKGYGVEMRGCHITKEIISDVKPASKEDWATEYLDYILAIKVVNSIDEAIDHIFEYGTKHSEAIITNNYLNSQRFLKEIDAAAVYVNASTRFTDGSQFGFGAEIGISTQKLHARGPMGLEELTTIKNIIYGEGQIRQ</sequence>
<organism evidence="9 10">
    <name type="scientific">Maledivibacter halophilus</name>
    <dbReference type="NCBI Taxonomy" id="36842"/>
    <lineage>
        <taxon>Bacteria</taxon>
        <taxon>Bacillati</taxon>
        <taxon>Bacillota</taxon>
        <taxon>Clostridia</taxon>
        <taxon>Peptostreptococcales</taxon>
        <taxon>Caminicellaceae</taxon>
        <taxon>Maledivibacter</taxon>
    </lineage>
</organism>
<dbReference type="PANTHER" id="PTHR11063">
    <property type="entry name" value="GLUTAMATE SEMIALDEHYDE DEHYDROGENASE"/>
    <property type="match status" value="1"/>
</dbReference>
<dbReference type="GO" id="GO:0055129">
    <property type="term" value="P:L-proline biosynthetic process"/>
    <property type="evidence" value="ECO:0007669"/>
    <property type="project" value="UniProtKB-UniRule"/>
</dbReference>
<evidence type="ECO:0000256" key="4">
    <source>
        <dbReference type="ARBA" id="ARBA00022857"/>
    </source>
</evidence>
<dbReference type="UniPathway" id="UPA00098">
    <property type="reaction ID" value="UER00360"/>
</dbReference>
<dbReference type="GO" id="GO:0005737">
    <property type="term" value="C:cytoplasm"/>
    <property type="evidence" value="ECO:0007669"/>
    <property type="project" value="UniProtKB-SubCell"/>
</dbReference>
<dbReference type="EMBL" id="FUZT01000016">
    <property type="protein sequence ID" value="SKC87957.1"/>
    <property type="molecule type" value="Genomic_DNA"/>
</dbReference>
<evidence type="ECO:0000256" key="2">
    <source>
        <dbReference type="ARBA" id="ARBA00022605"/>
    </source>
</evidence>
<evidence type="ECO:0000256" key="1">
    <source>
        <dbReference type="ARBA" id="ARBA00004985"/>
    </source>
</evidence>
<dbReference type="PIRSF" id="PIRSF000151">
    <property type="entry name" value="GPR"/>
    <property type="match status" value="1"/>
</dbReference>
<dbReference type="FunFam" id="3.40.309.10:FF:000006">
    <property type="entry name" value="Gamma-glutamyl phosphate reductase"/>
    <property type="match status" value="1"/>
</dbReference>
<keyword evidence="3 7" id="KW-0641">Proline biosynthesis</keyword>
<dbReference type="Pfam" id="PF00171">
    <property type="entry name" value="Aldedh"/>
    <property type="match status" value="1"/>
</dbReference>
<comment type="subcellular location">
    <subcellularLocation>
        <location evidence="7">Cytoplasm</location>
    </subcellularLocation>
</comment>
<gene>
    <name evidence="7" type="primary">proA</name>
    <name evidence="9" type="ORF">SAMN02194393_04792</name>
</gene>
<dbReference type="Proteomes" id="UP000190285">
    <property type="component" value="Unassembled WGS sequence"/>
</dbReference>
<comment type="catalytic activity">
    <reaction evidence="6 7">
        <text>L-glutamate 5-semialdehyde + phosphate + NADP(+) = L-glutamyl 5-phosphate + NADPH + H(+)</text>
        <dbReference type="Rhea" id="RHEA:19541"/>
        <dbReference type="ChEBI" id="CHEBI:15378"/>
        <dbReference type="ChEBI" id="CHEBI:43474"/>
        <dbReference type="ChEBI" id="CHEBI:57783"/>
        <dbReference type="ChEBI" id="CHEBI:58066"/>
        <dbReference type="ChEBI" id="CHEBI:58274"/>
        <dbReference type="ChEBI" id="CHEBI:58349"/>
        <dbReference type="EC" id="1.2.1.41"/>
    </reaction>
</comment>
<dbReference type="InterPro" id="IPR020593">
    <property type="entry name" value="G-glutamylP_reductase_CS"/>
</dbReference>
<dbReference type="CDD" id="cd07079">
    <property type="entry name" value="ALDH_F18-19_ProA-GPR"/>
    <property type="match status" value="1"/>
</dbReference>
<dbReference type="PANTHER" id="PTHR11063:SF8">
    <property type="entry name" value="DELTA-1-PYRROLINE-5-CARBOXYLATE SYNTHASE"/>
    <property type="match status" value="1"/>
</dbReference>
<comment type="function">
    <text evidence="7">Catalyzes the NADPH-dependent reduction of L-glutamate 5-phosphate into L-glutamate 5-semialdehyde and phosphate. The product spontaneously undergoes cyclization to form 1-pyrroline-5-carboxylate.</text>
</comment>
<evidence type="ECO:0000313" key="10">
    <source>
        <dbReference type="Proteomes" id="UP000190285"/>
    </source>
</evidence>
<evidence type="ECO:0000313" key="9">
    <source>
        <dbReference type="EMBL" id="SKC87957.1"/>
    </source>
</evidence>
<keyword evidence="4 7" id="KW-0521">NADP</keyword>
<dbReference type="Gene3D" id="3.40.309.10">
    <property type="entry name" value="Aldehyde Dehydrogenase, Chain A, domain 2"/>
    <property type="match status" value="1"/>
</dbReference>
<dbReference type="NCBIfam" id="NF001221">
    <property type="entry name" value="PRK00197.1"/>
    <property type="match status" value="1"/>
</dbReference>
<evidence type="ECO:0000256" key="3">
    <source>
        <dbReference type="ARBA" id="ARBA00022650"/>
    </source>
</evidence>
<dbReference type="RefSeq" id="WP_079495317.1">
    <property type="nucleotide sequence ID" value="NZ_FUZT01000016.1"/>
</dbReference>
<comment type="similarity">
    <text evidence="7">Belongs to the gamma-glutamyl phosphate reductase family.</text>
</comment>
<dbReference type="SUPFAM" id="SSF53720">
    <property type="entry name" value="ALDH-like"/>
    <property type="match status" value="1"/>
</dbReference>
<evidence type="ECO:0000256" key="7">
    <source>
        <dbReference type="HAMAP-Rule" id="MF_00412"/>
    </source>
</evidence>
<dbReference type="OrthoDB" id="9809970at2"/>
<dbReference type="AlphaFoldDB" id="A0A1T5MI94"/>
<protein>
    <recommendedName>
        <fullName evidence="7">Gamma-glutamyl phosphate reductase</fullName>
        <shortName evidence="7">GPR</shortName>
        <ecNumber evidence="7">1.2.1.41</ecNumber>
    </recommendedName>
    <alternativeName>
        <fullName evidence="7">Glutamate-5-semialdehyde dehydrogenase</fullName>
    </alternativeName>
    <alternativeName>
        <fullName evidence="7">Glutamyl-gamma-semialdehyde dehydrogenase</fullName>
        <shortName evidence="7">GSA dehydrogenase</shortName>
    </alternativeName>
</protein>
<dbReference type="STRING" id="36842.SAMN02194393_04792"/>
<dbReference type="PROSITE" id="PS01223">
    <property type="entry name" value="PROA"/>
    <property type="match status" value="1"/>
</dbReference>
<keyword evidence="7" id="KW-0963">Cytoplasm</keyword>
<dbReference type="EC" id="1.2.1.41" evidence="7"/>
<name>A0A1T5MI94_9FIRM</name>
<dbReference type="GO" id="GO:0050661">
    <property type="term" value="F:NADP binding"/>
    <property type="evidence" value="ECO:0007669"/>
    <property type="project" value="InterPro"/>
</dbReference>
<keyword evidence="2 7" id="KW-0028">Amino-acid biosynthesis</keyword>
<dbReference type="InterPro" id="IPR016162">
    <property type="entry name" value="Ald_DH_N"/>
</dbReference>
<dbReference type="InterPro" id="IPR016161">
    <property type="entry name" value="Ald_DH/histidinol_DH"/>
</dbReference>
<dbReference type="Gene3D" id="3.40.605.10">
    <property type="entry name" value="Aldehyde Dehydrogenase, Chain A, domain 1"/>
    <property type="match status" value="1"/>
</dbReference>
<feature type="domain" description="Aldehyde dehydrogenase" evidence="8">
    <location>
        <begin position="12"/>
        <end position="284"/>
    </location>
</feature>
<dbReference type="InterPro" id="IPR000965">
    <property type="entry name" value="GPR_dom"/>
</dbReference>
<dbReference type="InterPro" id="IPR016163">
    <property type="entry name" value="Ald_DH_C"/>
</dbReference>
<evidence type="ECO:0000256" key="5">
    <source>
        <dbReference type="ARBA" id="ARBA00023002"/>
    </source>
</evidence>
<proteinExistence type="inferred from homology"/>
<dbReference type="NCBIfam" id="TIGR00407">
    <property type="entry name" value="proA"/>
    <property type="match status" value="1"/>
</dbReference>
<keyword evidence="5 7" id="KW-0560">Oxidoreductase</keyword>
<evidence type="ECO:0000259" key="8">
    <source>
        <dbReference type="Pfam" id="PF00171"/>
    </source>
</evidence>
<keyword evidence="10" id="KW-1185">Reference proteome</keyword>
<reference evidence="9 10" key="1">
    <citation type="submission" date="2017-02" db="EMBL/GenBank/DDBJ databases">
        <authorList>
            <person name="Peterson S.W."/>
        </authorList>
    </citation>
    <scope>NUCLEOTIDE SEQUENCE [LARGE SCALE GENOMIC DNA]</scope>
    <source>
        <strain evidence="9 10">M1</strain>
    </source>
</reference>
<evidence type="ECO:0000256" key="6">
    <source>
        <dbReference type="ARBA" id="ARBA00049024"/>
    </source>
</evidence>
<comment type="pathway">
    <text evidence="1 7">Amino-acid biosynthesis; L-proline biosynthesis; L-glutamate 5-semialdehyde from L-glutamate: step 2/2.</text>
</comment>
<dbReference type="GO" id="GO:0004350">
    <property type="term" value="F:glutamate-5-semialdehyde dehydrogenase activity"/>
    <property type="evidence" value="ECO:0007669"/>
    <property type="project" value="UniProtKB-UniRule"/>
</dbReference>